<dbReference type="Proteomes" id="UP000095287">
    <property type="component" value="Unplaced"/>
</dbReference>
<feature type="region of interest" description="Disordered" evidence="1">
    <location>
        <begin position="138"/>
        <end position="158"/>
    </location>
</feature>
<dbReference type="AlphaFoldDB" id="A0A1I7Y6M9"/>
<evidence type="ECO:0000313" key="2">
    <source>
        <dbReference type="Proteomes" id="UP000095287"/>
    </source>
</evidence>
<sequence length="250" mass="28543">MSFKLPEDQPLYPFEIGLSFVGNRSVILTNDGKYVWRCRTRISHPNGDMAYFVCVCCEGLKDKMPIPHLKMFIEFDNERRNLLVTDPNDPAVLHLHRCAGDANANRAEQLQRFRTYQKKLQNGDSDLLDFSRRSGSMMPSFVKDDDMNEEDGDEAPEETHSNMMLSFATDQTAILSERMNEDDGYQAEAREETTPAPVVEARGQDKKIEDFARFVASSIQCLGDSRKQDDVMFRIHSFLHEAASEGDKVM</sequence>
<dbReference type="WBParaSite" id="L893_g13277.t1">
    <property type="protein sequence ID" value="L893_g13277.t1"/>
    <property type="gene ID" value="L893_g13277"/>
</dbReference>
<organism evidence="2 3">
    <name type="scientific">Steinernema glaseri</name>
    <dbReference type="NCBI Taxonomy" id="37863"/>
    <lineage>
        <taxon>Eukaryota</taxon>
        <taxon>Metazoa</taxon>
        <taxon>Ecdysozoa</taxon>
        <taxon>Nematoda</taxon>
        <taxon>Chromadorea</taxon>
        <taxon>Rhabditida</taxon>
        <taxon>Tylenchina</taxon>
        <taxon>Panagrolaimomorpha</taxon>
        <taxon>Strongyloidoidea</taxon>
        <taxon>Steinernematidae</taxon>
        <taxon>Steinernema</taxon>
    </lineage>
</organism>
<evidence type="ECO:0000256" key="1">
    <source>
        <dbReference type="SAM" id="MobiDB-lite"/>
    </source>
</evidence>
<accession>A0A1I7Y6M9</accession>
<name>A0A1I7Y6M9_9BILA</name>
<protein>
    <submittedName>
        <fullName evidence="3">MSP domain-containing protein</fullName>
    </submittedName>
</protein>
<feature type="compositionally biased region" description="Acidic residues" evidence="1">
    <location>
        <begin position="146"/>
        <end position="156"/>
    </location>
</feature>
<evidence type="ECO:0000313" key="3">
    <source>
        <dbReference type="WBParaSite" id="L893_g13277.t1"/>
    </source>
</evidence>
<proteinExistence type="predicted"/>
<reference evidence="3" key="1">
    <citation type="submission" date="2016-11" db="UniProtKB">
        <authorList>
            <consortium name="WormBaseParasite"/>
        </authorList>
    </citation>
    <scope>IDENTIFICATION</scope>
</reference>
<keyword evidence="2" id="KW-1185">Reference proteome</keyword>